<feature type="transmembrane region" description="Helical" evidence="1">
    <location>
        <begin position="118"/>
        <end position="144"/>
    </location>
</feature>
<dbReference type="PANTHER" id="PTHR39165">
    <property type="entry name" value="IG HYPOTHETICAL 17883"/>
    <property type="match status" value="1"/>
</dbReference>
<evidence type="ECO:0000313" key="2">
    <source>
        <dbReference type="EMBL" id="EAR16046.1"/>
    </source>
</evidence>
<dbReference type="Pfam" id="PF04306">
    <property type="entry name" value="DUF456"/>
    <property type="match status" value="1"/>
</dbReference>
<dbReference type="eggNOG" id="COG2839">
    <property type="taxonomic scope" value="Bacteria"/>
</dbReference>
<keyword evidence="1" id="KW-0812">Transmembrane</keyword>
<proteinExistence type="predicted"/>
<protein>
    <recommendedName>
        <fullName evidence="4">DUF456 domain-containing protein</fullName>
    </recommendedName>
</protein>
<evidence type="ECO:0000313" key="3">
    <source>
        <dbReference type="Proteomes" id="UP000009049"/>
    </source>
</evidence>
<keyword evidence="1" id="KW-0472">Membrane</keyword>
<dbReference type="KEGG" id="rbi:RB2501_04090"/>
<sequence length="159" mass="16984">MILGVLGSFLPVLPGPPISWVGLLLLTLTSAVPDNWWFLGITAAVAVVVVGLDYWIPAMGTKRFGGSRAGMIGTTVGLLVAIIFPVLGIAGIIIWPFLGAVVGELINKSNSQTALKAAFGSFVGFLTGTFLKFLVSIIYFGLFLSKAWDYRSGLFPWFD</sequence>
<keyword evidence="3" id="KW-1185">Reference proteome</keyword>
<dbReference type="HOGENOM" id="CLU_109297_0_1_10"/>
<evidence type="ECO:0000256" key="1">
    <source>
        <dbReference type="SAM" id="Phobius"/>
    </source>
</evidence>
<gene>
    <name evidence="2" type="ordered locus">RB2501_04090</name>
</gene>
<dbReference type="EMBL" id="CP001712">
    <property type="protein sequence ID" value="EAR16046.1"/>
    <property type="molecule type" value="Genomic_DNA"/>
</dbReference>
<feature type="transmembrane region" description="Helical" evidence="1">
    <location>
        <begin position="38"/>
        <end position="56"/>
    </location>
</feature>
<dbReference type="AlphaFoldDB" id="A4CGI8"/>
<dbReference type="PANTHER" id="PTHR39165:SF1">
    <property type="entry name" value="DUF456 DOMAIN-CONTAINING PROTEIN"/>
    <property type="match status" value="1"/>
</dbReference>
<organism evidence="2 3">
    <name type="scientific">Robiginitalea biformata (strain ATCC BAA-864 / DSM 15991 / KCTC 12146 / HTCC2501)</name>
    <dbReference type="NCBI Taxonomy" id="313596"/>
    <lineage>
        <taxon>Bacteria</taxon>
        <taxon>Pseudomonadati</taxon>
        <taxon>Bacteroidota</taxon>
        <taxon>Flavobacteriia</taxon>
        <taxon>Flavobacteriales</taxon>
        <taxon>Flavobacteriaceae</taxon>
        <taxon>Robiginitalea</taxon>
    </lineage>
</organism>
<feature type="transmembrane region" description="Helical" evidence="1">
    <location>
        <begin position="76"/>
        <end position="98"/>
    </location>
</feature>
<dbReference type="InterPro" id="IPR007403">
    <property type="entry name" value="DUF456"/>
</dbReference>
<evidence type="ECO:0008006" key="4">
    <source>
        <dbReference type="Google" id="ProtNLM"/>
    </source>
</evidence>
<accession>A4CGI8</accession>
<keyword evidence="1" id="KW-1133">Transmembrane helix</keyword>
<name>A4CGI8_ROBBH</name>
<reference evidence="2 3" key="1">
    <citation type="journal article" date="2009" name="J. Bacteriol.">
        <title>Complete genome sequence of Robiginitalea biformata HTCC2501.</title>
        <authorList>
            <person name="Oh H.M."/>
            <person name="Giovannoni S.J."/>
            <person name="Lee K."/>
            <person name="Ferriera S."/>
            <person name="Johnson J."/>
            <person name="Cho J.C."/>
        </authorList>
    </citation>
    <scope>NUCLEOTIDE SEQUENCE [LARGE SCALE GENOMIC DNA]</scope>
    <source>
        <strain evidence="3">ATCC BAA-864 / HTCC2501 / KCTC 12146</strain>
    </source>
</reference>
<dbReference type="STRING" id="313596.RB2501_04090"/>
<dbReference type="Proteomes" id="UP000009049">
    <property type="component" value="Chromosome"/>
</dbReference>